<dbReference type="PANTHER" id="PTHR30329:SF21">
    <property type="entry name" value="LIPOPROTEIN YIAD-RELATED"/>
    <property type="match status" value="1"/>
</dbReference>
<protein>
    <submittedName>
        <fullName evidence="6">OmpA family protein</fullName>
    </submittedName>
</protein>
<dbReference type="Pfam" id="PF00691">
    <property type="entry name" value="OmpA"/>
    <property type="match status" value="1"/>
</dbReference>
<evidence type="ECO:0000259" key="5">
    <source>
        <dbReference type="PROSITE" id="PS51123"/>
    </source>
</evidence>
<reference evidence="6 7" key="1">
    <citation type="journal article" date="2000" name="Arch. Microbiol.">
        <title>Rhodobaca bogoriensis gen. nov. and sp. nov., an alkaliphilic purple nonsulfur bacterium from African Rift Valley soda lakes.</title>
        <authorList>
            <person name="Milford A.D."/>
            <person name="Achenbach L.A."/>
            <person name="Jung D.O."/>
            <person name="Madigan M.T."/>
        </authorList>
    </citation>
    <scope>NUCLEOTIDE SEQUENCE [LARGE SCALE GENOMIC DNA]</scope>
    <source>
        <strain evidence="6 7">2376</strain>
    </source>
</reference>
<evidence type="ECO:0000256" key="4">
    <source>
        <dbReference type="PROSITE-ProRule" id="PRU00473"/>
    </source>
</evidence>
<sequence>MKPSRNAVIAIVAFVGAAVLAVGVAVASVSLIERQTRAEIESRLTAEGLTWVEVGIDGLLVTLRGQGPSEAARFRALSLAGAVVDGTRILDEIDVAPGMEIEPPRFQMELLRNRDDISIIGLVPTVYDPETVVTRLSALGDSVTVTEMLETADHPLPDGWSRAVSFALDSLRVMPVSKVSISANRVEIAALADSAQHRREMETRLRQGRPSGLTLVLDITAPRPVITPFTLRFTIEDARPRFDACSAGSEAARDEIIAAARAVGMESAINCTLGMGSPTPRWAEAAAQSVTALGTLGAGSITLSDTDISLVVPHDVSQSAFDRVVGELEGALPDVFSLESVRLDAPEDEPESADEPVEFVAALTSDGMVQLRGRLTDERMRDAVHAFARARFGSQAVQMAARLDPALPEGWPLKALSALEALAELDNGTVTVRPDRIELRGVSGNEDSSDMVSRILSEKLGQGADFRVNVTYDERLDPASQIPTPERCEGWIREILAERQITFDPGAARIDSGTGATLDQIAEVMRECGALEMEIGGHTDSQGSAEGNMRLSQRRAEAVLDALLARQVLVSGLVAQGYGEERPIADNATAEGREANRRIEFRLLSTIAAEPVIPTERDPELEAQLEIRVTEGAGEAPRPAPRPARD</sequence>
<dbReference type="Gene3D" id="3.30.1330.60">
    <property type="entry name" value="OmpA-like domain"/>
    <property type="match status" value="1"/>
</dbReference>
<evidence type="ECO:0000256" key="1">
    <source>
        <dbReference type="ARBA" id="ARBA00004442"/>
    </source>
</evidence>
<feature type="domain" description="OmpA-like" evidence="5">
    <location>
        <begin position="489"/>
        <end position="607"/>
    </location>
</feature>
<dbReference type="InterPro" id="IPR006665">
    <property type="entry name" value="OmpA-like"/>
</dbReference>
<dbReference type="InterPro" id="IPR050330">
    <property type="entry name" value="Bact_OuterMem_StrucFunc"/>
</dbReference>
<keyword evidence="3" id="KW-0998">Cell outer membrane</keyword>
<dbReference type="Proteomes" id="UP000529417">
    <property type="component" value="Unassembled WGS sequence"/>
</dbReference>
<evidence type="ECO:0000256" key="2">
    <source>
        <dbReference type="ARBA" id="ARBA00023136"/>
    </source>
</evidence>
<evidence type="ECO:0000256" key="3">
    <source>
        <dbReference type="ARBA" id="ARBA00023237"/>
    </source>
</evidence>
<comment type="subcellular location">
    <subcellularLocation>
        <location evidence="1">Cell outer membrane</location>
    </subcellularLocation>
</comment>
<keyword evidence="7" id="KW-1185">Reference proteome</keyword>
<dbReference type="EMBL" id="JACBXS010000008">
    <property type="protein sequence ID" value="NYS24433.1"/>
    <property type="molecule type" value="Genomic_DNA"/>
</dbReference>
<name>A0A7Z0HY53_9RHOB</name>
<evidence type="ECO:0000313" key="7">
    <source>
        <dbReference type="Proteomes" id="UP000529417"/>
    </source>
</evidence>
<dbReference type="PRINTS" id="PR01021">
    <property type="entry name" value="OMPADOMAIN"/>
</dbReference>
<dbReference type="RefSeq" id="WP_179905135.1">
    <property type="nucleotide sequence ID" value="NZ_JACBXS010000008.1"/>
</dbReference>
<evidence type="ECO:0000313" key="6">
    <source>
        <dbReference type="EMBL" id="NYS24433.1"/>
    </source>
</evidence>
<organism evidence="6 7">
    <name type="scientific">Rhabdonatronobacter sediminivivens</name>
    <dbReference type="NCBI Taxonomy" id="2743469"/>
    <lineage>
        <taxon>Bacteria</taxon>
        <taxon>Pseudomonadati</taxon>
        <taxon>Pseudomonadota</taxon>
        <taxon>Alphaproteobacteria</taxon>
        <taxon>Rhodobacterales</taxon>
        <taxon>Paracoccaceae</taxon>
        <taxon>Rhabdonatronobacter</taxon>
    </lineage>
</organism>
<dbReference type="PROSITE" id="PS51123">
    <property type="entry name" value="OMPA_2"/>
    <property type="match status" value="1"/>
</dbReference>
<dbReference type="InterPro" id="IPR006664">
    <property type="entry name" value="OMP_bac"/>
</dbReference>
<proteinExistence type="predicted"/>
<dbReference type="SUPFAM" id="SSF103088">
    <property type="entry name" value="OmpA-like"/>
    <property type="match status" value="1"/>
</dbReference>
<gene>
    <name evidence="6" type="ORF">HUK65_05460</name>
</gene>
<dbReference type="GO" id="GO:0009279">
    <property type="term" value="C:cell outer membrane"/>
    <property type="evidence" value="ECO:0007669"/>
    <property type="project" value="UniProtKB-SubCell"/>
</dbReference>
<dbReference type="PANTHER" id="PTHR30329">
    <property type="entry name" value="STATOR ELEMENT OF FLAGELLAR MOTOR COMPLEX"/>
    <property type="match status" value="1"/>
</dbReference>
<dbReference type="CDD" id="cd07185">
    <property type="entry name" value="OmpA_C-like"/>
    <property type="match status" value="1"/>
</dbReference>
<dbReference type="InterPro" id="IPR036737">
    <property type="entry name" value="OmpA-like_sf"/>
</dbReference>
<accession>A0A7Z0HY53</accession>
<keyword evidence="2 4" id="KW-0472">Membrane</keyword>
<comment type="caution">
    <text evidence="6">The sequence shown here is derived from an EMBL/GenBank/DDBJ whole genome shotgun (WGS) entry which is preliminary data.</text>
</comment>
<dbReference type="AlphaFoldDB" id="A0A7Z0HY53"/>
<dbReference type="Gene3D" id="3.40.1520.20">
    <property type="match status" value="2"/>
</dbReference>